<feature type="compositionally biased region" description="Basic and acidic residues" evidence="13">
    <location>
        <begin position="8"/>
        <end position="25"/>
    </location>
</feature>
<feature type="binding site" evidence="11">
    <location>
        <position position="127"/>
    </location>
    <ligand>
        <name>Zn(2+)</name>
        <dbReference type="ChEBI" id="CHEBI:29105"/>
        <label>1</label>
    </ligand>
</feature>
<dbReference type="GO" id="GO:0008270">
    <property type="term" value="F:zinc ion binding"/>
    <property type="evidence" value="ECO:0007669"/>
    <property type="project" value="UniProtKB-KW"/>
</dbReference>
<keyword evidence="6 11" id="KW-0862">Zinc</keyword>
<feature type="site" description="Histone H3K4me3 binding" evidence="10">
    <location>
        <position position="102"/>
    </location>
</feature>
<feature type="domain" description="PHD-type" evidence="14">
    <location>
        <begin position="100"/>
        <end position="149"/>
    </location>
</feature>
<dbReference type="AlphaFoldDB" id="W8BY22"/>
<keyword evidence="8" id="KW-0804">Transcription</keyword>
<dbReference type="PANTHER" id="PTHR10333:SF103">
    <property type="entry name" value="INHIBITOR OF GROWTH PROTEIN 3"/>
    <property type="match status" value="1"/>
</dbReference>
<sequence>MLASNAKTSKDKCITENNKKKKEEVTAQSQSLHTAHENAPSTSSAACNCPSELSGSLIMSNSVATQYSNSSFYDSTLLTPPDLPSDVEDEVLLAYNPNEPRYCICNQISYGSMIACDNKKCPYEWFHFSCVGVKKPPKGKWYCPICRASMSRKSDARRGSKRKIPY</sequence>
<feature type="site" description="Histone H3K4me3 binding" evidence="10">
    <location>
        <position position="125"/>
    </location>
</feature>
<evidence type="ECO:0000256" key="13">
    <source>
        <dbReference type="SAM" id="MobiDB-lite"/>
    </source>
</evidence>
<accession>W8BY22</accession>
<evidence type="ECO:0000259" key="14">
    <source>
        <dbReference type="PROSITE" id="PS50016"/>
    </source>
</evidence>
<evidence type="ECO:0000256" key="1">
    <source>
        <dbReference type="ARBA" id="ARBA00004123"/>
    </source>
</evidence>
<evidence type="ECO:0000313" key="15">
    <source>
        <dbReference type="EMBL" id="JAC06301.1"/>
    </source>
</evidence>
<dbReference type="InterPro" id="IPR011011">
    <property type="entry name" value="Znf_FYVE_PHD"/>
</dbReference>
<proteinExistence type="evidence at transcript level"/>
<dbReference type="InterPro" id="IPR001965">
    <property type="entry name" value="Znf_PHD"/>
</dbReference>
<feature type="binding site" evidence="11">
    <location>
        <position position="103"/>
    </location>
    <ligand>
        <name>Zn(2+)</name>
        <dbReference type="ChEBI" id="CHEBI:29105"/>
        <label>1</label>
    </ligand>
</feature>
<feature type="region of interest" description="Disordered" evidence="13">
    <location>
        <begin position="1"/>
        <end position="44"/>
    </location>
</feature>
<dbReference type="SMART" id="SM00249">
    <property type="entry name" value="PHD"/>
    <property type="match status" value="1"/>
</dbReference>
<reference evidence="15" key="1">
    <citation type="submission" date="2013-07" db="EMBL/GenBank/DDBJ databases">
        <authorList>
            <person name="Geib S."/>
        </authorList>
    </citation>
    <scope>NUCLEOTIDE SEQUENCE</scope>
</reference>
<evidence type="ECO:0000256" key="4">
    <source>
        <dbReference type="ARBA" id="ARBA00022723"/>
    </source>
</evidence>
<evidence type="ECO:0000256" key="2">
    <source>
        <dbReference type="ARBA" id="ARBA00010210"/>
    </source>
</evidence>
<keyword evidence="5 12" id="KW-0863">Zinc-finger</keyword>
<evidence type="ECO:0000256" key="8">
    <source>
        <dbReference type="ARBA" id="ARBA00023163"/>
    </source>
</evidence>
<keyword evidence="7" id="KW-0805">Transcription regulation</keyword>
<evidence type="ECO:0000256" key="12">
    <source>
        <dbReference type="PROSITE-ProRule" id="PRU00146"/>
    </source>
</evidence>
<dbReference type="EMBL" id="GAMC01000255">
    <property type="protein sequence ID" value="JAC06301.1"/>
    <property type="molecule type" value="mRNA"/>
</dbReference>
<dbReference type="PROSITE" id="PS01359">
    <property type="entry name" value="ZF_PHD_1"/>
    <property type="match status" value="1"/>
</dbReference>
<organism evidence="15">
    <name type="scientific">Ceratitis capitata</name>
    <name type="common">Mediterranean fruit fly</name>
    <name type="synonym">Tephritis capitata</name>
    <dbReference type="NCBI Taxonomy" id="7213"/>
    <lineage>
        <taxon>Eukaryota</taxon>
        <taxon>Metazoa</taxon>
        <taxon>Ecdysozoa</taxon>
        <taxon>Arthropoda</taxon>
        <taxon>Hexapoda</taxon>
        <taxon>Insecta</taxon>
        <taxon>Pterygota</taxon>
        <taxon>Neoptera</taxon>
        <taxon>Endopterygota</taxon>
        <taxon>Diptera</taxon>
        <taxon>Brachycera</taxon>
        <taxon>Muscomorpha</taxon>
        <taxon>Tephritoidea</taxon>
        <taxon>Tephritidae</taxon>
        <taxon>Ceratitis</taxon>
        <taxon>Ceratitis</taxon>
    </lineage>
</organism>
<evidence type="ECO:0000256" key="5">
    <source>
        <dbReference type="ARBA" id="ARBA00022771"/>
    </source>
</evidence>
<evidence type="ECO:0000256" key="11">
    <source>
        <dbReference type="PIRSR" id="PIRSR628651-51"/>
    </source>
</evidence>
<evidence type="ECO:0000256" key="6">
    <source>
        <dbReference type="ARBA" id="ARBA00022833"/>
    </source>
</evidence>
<gene>
    <name evidence="15" type="primary">ING3</name>
</gene>
<evidence type="ECO:0000256" key="3">
    <source>
        <dbReference type="ARBA" id="ARBA00022604"/>
    </source>
</evidence>
<feature type="site" description="Histone H3K4me3 binding" evidence="10">
    <location>
        <position position="117"/>
    </location>
</feature>
<dbReference type="GO" id="GO:0005634">
    <property type="term" value="C:nucleus"/>
    <property type="evidence" value="ECO:0007669"/>
    <property type="project" value="UniProtKB-SubCell"/>
</dbReference>
<evidence type="ECO:0000256" key="7">
    <source>
        <dbReference type="ARBA" id="ARBA00023015"/>
    </source>
</evidence>
<feature type="binding site" evidence="11">
    <location>
        <position position="143"/>
    </location>
    <ligand>
        <name>Zn(2+)</name>
        <dbReference type="ChEBI" id="CHEBI:29105"/>
        <label>2</label>
    </ligand>
</feature>
<reference evidence="15" key="2">
    <citation type="journal article" date="2014" name="BMC Genomics">
        <title>A genomic perspective to assessing quality of mass-reared SIT flies used in Mediterranean fruit fly (Ceratitis capitata) eradication in California.</title>
        <authorList>
            <person name="Calla B."/>
            <person name="Hall B."/>
            <person name="Hou S."/>
            <person name="Geib S.M."/>
        </authorList>
    </citation>
    <scope>NUCLEOTIDE SEQUENCE</scope>
</reference>
<dbReference type="PROSITE" id="PS50016">
    <property type="entry name" value="ZF_PHD_2"/>
    <property type="match status" value="1"/>
</dbReference>
<feature type="binding site" evidence="11">
    <location>
        <position position="130"/>
    </location>
    <ligand>
        <name>Zn(2+)</name>
        <dbReference type="ChEBI" id="CHEBI:29105"/>
        <label>1</label>
    </ligand>
</feature>
<feature type="site" description="Histone H3K4me3 binding" evidence="10">
    <location>
        <position position="113"/>
    </location>
</feature>
<keyword evidence="3" id="KW-0341">Growth regulation</keyword>
<comment type="similarity">
    <text evidence="2">Belongs to the ING family.</text>
</comment>
<feature type="compositionally biased region" description="Polar residues" evidence="13">
    <location>
        <begin position="26"/>
        <end position="44"/>
    </location>
</feature>
<evidence type="ECO:0000256" key="9">
    <source>
        <dbReference type="ARBA" id="ARBA00023242"/>
    </source>
</evidence>
<dbReference type="InterPro" id="IPR028651">
    <property type="entry name" value="ING_fam"/>
</dbReference>
<dbReference type="FunFam" id="3.30.40.10:FF:000021">
    <property type="entry name" value="Inhibitor of growth 2b"/>
    <property type="match status" value="1"/>
</dbReference>
<dbReference type="OrthoDB" id="1903104at2759"/>
<dbReference type="InterPro" id="IPR019786">
    <property type="entry name" value="Zinc_finger_PHD-type_CS"/>
</dbReference>
<dbReference type="InterPro" id="IPR013083">
    <property type="entry name" value="Znf_RING/FYVE/PHD"/>
</dbReference>
<feature type="binding site" evidence="11">
    <location>
        <position position="121"/>
    </location>
    <ligand>
        <name>Zn(2+)</name>
        <dbReference type="ChEBI" id="CHEBI:29105"/>
        <label>2</label>
    </ligand>
</feature>
<comment type="subcellular location">
    <subcellularLocation>
        <location evidence="1">Nucleus</location>
    </subcellularLocation>
</comment>
<feature type="binding site" evidence="11">
    <location>
        <position position="116"/>
    </location>
    <ligand>
        <name>Zn(2+)</name>
        <dbReference type="ChEBI" id="CHEBI:29105"/>
        <label>2</label>
    </ligand>
</feature>
<keyword evidence="9" id="KW-0539">Nucleus</keyword>
<protein>
    <submittedName>
        <fullName evidence="15">Inhibitor of growth protein 3</fullName>
    </submittedName>
</protein>
<feature type="binding site" evidence="11">
    <location>
        <position position="105"/>
    </location>
    <ligand>
        <name>Zn(2+)</name>
        <dbReference type="ChEBI" id="CHEBI:29105"/>
        <label>1</label>
    </ligand>
</feature>
<keyword evidence="4 11" id="KW-0479">Metal-binding</keyword>
<name>W8BY22_CERCA</name>
<dbReference type="Gene3D" id="3.30.40.10">
    <property type="entry name" value="Zinc/RING finger domain, C3HC4 (zinc finger)"/>
    <property type="match status" value="1"/>
</dbReference>
<dbReference type="SUPFAM" id="SSF57903">
    <property type="entry name" value="FYVE/PHD zinc finger"/>
    <property type="match status" value="1"/>
</dbReference>
<feature type="binding site" evidence="11">
    <location>
        <position position="146"/>
    </location>
    <ligand>
        <name>Zn(2+)</name>
        <dbReference type="ChEBI" id="CHEBI:29105"/>
        <label>2</label>
    </ligand>
</feature>
<dbReference type="CDD" id="cd15505">
    <property type="entry name" value="PHD_ING"/>
    <property type="match status" value="1"/>
</dbReference>
<dbReference type="GO" id="GO:0035267">
    <property type="term" value="C:NuA4 histone acetyltransferase complex"/>
    <property type="evidence" value="ECO:0007669"/>
    <property type="project" value="TreeGrafter"/>
</dbReference>
<dbReference type="InterPro" id="IPR019787">
    <property type="entry name" value="Znf_PHD-finger"/>
</dbReference>
<dbReference type="PANTHER" id="PTHR10333">
    <property type="entry name" value="INHIBITOR OF GROWTH PROTEIN"/>
    <property type="match status" value="1"/>
</dbReference>
<evidence type="ECO:0000256" key="10">
    <source>
        <dbReference type="PIRSR" id="PIRSR628651-50"/>
    </source>
</evidence>